<sequence length="72" mass="8973">MPTWKELKRFCEKDDWKLYKGTDHYYYRKHMDNGVLKRTKVSRGSKEIPKFLWKNILEKQLQVTQEYFNKTK</sequence>
<dbReference type="Gene3D" id="3.30.920.30">
    <property type="entry name" value="Hypothetical protein"/>
    <property type="match status" value="1"/>
</dbReference>
<organism evidence="1">
    <name type="scientific">marine sediment metagenome</name>
    <dbReference type="NCBI Taxonomy" id="412755"/>
    <lineage>
        <taxon>unclassified sequences</taxon>
        <taxon>metagenomes</taxon>
        <taxon>ecological metagenomes</taxon>
    </lineage>
</organism>
<dbReference type="AlphaFoldDB" id="X0YU88"/>
<proteinExistence type="predicted"/>
<reference evidence="1" key="1">
    <citation type="journal article" date="2014" name="Front. Microbiol.">
        <title>High frequency of phylogenetically diverse reductive dehalogenase-homologous genes in deep subseafloor sedimentary metagenomes.</title>
        <authorList>
            <person name="Kawai M."/>
            <person name="Futagami T."/>
            <person name="Toyoda A."/>
            <person name="Takaki Y."/>
            <person name="Nishi S."/>
            <person name="Hori S."/>
            <person name="Arai W."/>
            <person name="Tsubouchi T."/>
            <person name="Morono Y."/>
            <person name="Uchiyama I."/>
            <person name="Ito T."/>
            <person name="Fujiyama A."/>
            <person name="Inagaki F."/>
            <person name="Takami H."/>
        </authorList>
    </citation>
    <scope>NUCLEOTIDE SEQUENCE</scope>
    <source>
        <strain evidence="1">Expedition CK06-06</strain>
    </source>
</reference>
<name>X0YU88_9ZZZZ</name>
<dbReference type="EMBL" id="BART01005044">
    <property type="protein sequence ID" value="GAG60179.1"/>
    <property type="molecule type" value="Genomic_DNA"/>
</dbReference>
<dbReference type="InterPro" id="IPR038570">
    <property type="entry name" value="HicA_sf"/>
</dbReference>
<comment type="caution">
    <text evidence="1">The sequence shown here is derived from an EMBL/GenBank/DDBJ whole genome shotgun (WGS) entry which is preliminary data.</text>
</comment>
<evidence type="ECO:0000313" key="1">
    <source>
        <dbReference type="EMBL" id="GAG60179.1"/>
    </source>
</evidence>
<accession>X0YU88</accession>
<evidence type="ECO:0008006" key="2">
    <source>
        <dbReference type="Google" id="ProtNLM"/>
    </source>
</evidence>
<protein>
    <recommendedName>
        <fullName evidence="2">YcfA family protein</fullName>
    </recommendedName>
</protein>
<gene>
    <name evidence="1" type="ORF">S01H4_12065</name>
</gene>